<dbReference type="InterPro" id="IPR011042">
    <property type="entry name" value="6-blade_b-propeller_TolB-like"/>
</dbReference>
<dbReference type="Gene3D" id="2.120.10.30">
    <property type="entry name" value="TolB, C-terminal domain"/>
    <property type="match status" value="1"/>
</dbReference>
<sequence>MNEETLLRETLRDWSEQARVPADLADRALRRRRRRRWLPALAAVVTAAAVVTGALVLPGTFRQKPAPAVDATVTAVASPPPSDIQVDTDNNPPKTFIAAGRVAVSAYSTLSWDPTDRGTEVLRYHWSLYNPVTGRYEQADWSWVQVARGLRFAAVMEGDLPADRVGILDMTTRQVVRWVGVEQGAGSAYWSPDGTRLLVTTYAGPPNETRWLDKKHTSFQPEPSDRTGFAVVDASTGQITFRPVLANSSDPLGMGNFGRDFLWSEDGTLIYEFLSSEPGKAFYDLQGNPRPDPSDGMILNQEAGVSPNGKLIADRGQPPGPQTVVKDRATGKVVGVQPMLRLLAWADDEHLIALGCAGSCQNEFNAALVLVSLDGKEVVQLSTYRENTNDPDSWQPQLTLR</sequence>
<dbReference type="AlphaFoldDB" id="A0A5M3WIJ2"/>
<dbReference type="OrthoDB" id="4303889at2"/>
<comment type="caution">
    <text evidence="2">The sequence shown here is derived from an EMBL/GenBank/DDBJ whole genome shotgun (WGS) entry which is preliminary data.</text>
</comment>
<reference evidence="2 3" key="1">
    <citation type="submission" date="2019-10" db="EMBL/GenBank/DDBJ databases">
        <title>Whole genome shotgun sequence of Acrocarpospora corrugata NBRC 13972.</title>
        <authorList>
            <person name="Ichikawa N."/>
            <person name="Kimura A."/>
            <person name="Kitahashi Y."/>
            <person name="Komaki H."/>
            <person name="Oguchi A."/>
        </authorList>
    </citation>
    <scope>NUCLEOTIDE SEQUENCE [LARGE SCALE GENOMIC DNA]</scope>
    <source>
        <strain evidence="2 3">NBRC 13972</strain>
    </source>
</reference>
<keyword evidence="3" id="KW-1185">Reference proteome</keyword>
<evidence type="ECO:0000313" key="2">
    <source>
        <dbReference type="EMBL" id="GES06178.1"/>
    </source>
</evidence>
<keyword evidence="1" id="KW-0472">Membrane</keyword>
<keyword evidence="1" id="KW-1133">Transmembrane helix</keyword>
<accession>A0A5M3WIJ2</accession>
<dbReference type="SUPFAM" id="SSF82171">
    <property type="entry name" value="DPP6 N-terminal domain-like"/>
    <property type="match status" value="1"/>
</dbReference>
<dbReference type="Proteomes" id="UP000334990">
    <property type="component" value="Unassembled WGS sequence"/>
</dbReference>
<dbReference type="RefSeq" id="WP_155342102.1">
    <property type="nucleotide sequence ID" value="NZ_BAAABN010000008.1"/>
</dbReference>
<protein>
    <submittedName>
        <fullName evidence="2">Uncharacterized protein</fullName>
    </submittedName>
</protein>
<evidence type="ECO:0000313" key="3">
    <source>
        <dbReference type="Proteomes" id="UP000334990"/>
    </source>
</evidence>
<organism evidence="2 3">
    <name type="scientific">Acrocarpospora corrugata</name>
    <dbReference type="NCBI Taxonomy" id="35763"/>
    <lineage>
        <taxon>Bacteria</taxon>
        <taxon>Bacillati</taxon>
        <taxon>Actinomycetota</taxon>
        <taxon>Actinomycetes</taxon>
        <taxon>Streptosporangiales</taxon>
        <taxon>Streptosporangiaceae</taxon>
        <taxon>Acrocarpospora</taxon>
    </lineage>
</organism>
<feature type="transmembrane region" description="Helical" evidence="1">
    <location>
        <begin position="37"/>
        <end position="57"/>
    </location>
</feature>
<evidence type="ECO:0000256" key="1">
    <source>
        <dbReference type="SAM" id="Phobius"/>
    </source>
</evidence>
<keyword evidence="1" id="KW-0812">Transmembrane</keyword>
<name>A0A5M3WIJ2_9ACTN</name>
<dbReference type="EMBL" id="BLAD01000136">
    <property type="protein sequence ID" value="GES06178.1"/>
    <property type="molecule type" value="Genomic_DNA"/>
</dbReference>
<gene>
    <name evidence="2" type="ORF">Acor_82470</name>
</gene>
<proteinExistence type="predicted"/>